<reference evidence="3" key="1">
    <citation type="submission" date="2016-09" db="EMBL/GenBank/DDBJ databases">
        <title>Comparative genomics of the Campylobacter concisus group.</title>
        <authorList>
            <person name="Miller W.G."/>
            <person name="Yee E."/>
            <person name="Chapman M.H."/>
            <person name="Huynh S."/>
            <person name="Bono J.L."/>
            <person name="On S.L.W."/>
            <person name="StLeger J."/>
            <person name="Foster G."/>
            <person name="Parker C.T."/>
        </authorList>
    </citation>
    <scope>NUCLEOTIDE SEQUENCE [LARGE SCALE GENOMIC DNA]</scope>
    <source>
        <strain evidence="3">RM18021</strain>
    </source>
</reference>
<keyword evidence="1" id="KW-0812">Transmembrane</keyword>
<dbReference type="AlphaFoldDB" id="A0A1S6U887"/>
<dbReference type="KEGG" id="cpin:CPIN18020_0236"/>
<evidence type="ECO:0000313" key="2">
    <source>
        <dbReference type="EMBL" id="AQW87895.1"/>
    </source>
</evidence>
<dbReference type="GeneID" id="56565876"/>
<keyword evidence="3" id="KW-1185">Reference proteome</keyword>
<dbReference type="EMBL" id="CP017258">
    <property type="protein sequence ID" value="AQW87895.1"/>
    <property type="molecule type" value="Genomic_DNA"/>
</dbReference>
<gene>
    <name evidence="2" type="ORF">CPIN18021_1096</name>
</gene>
<organism evidence="2 3">
    <name type="scientific">Campylobacter pinnipediorum subsp. caledonicus</name>
    <dbReference type="NCBI Taxonomy" id="1874362"/>
    <lineage>
        <taxon>Bacteria</taxon>
        <taxon>Pseudomonadati</taxon>
        <taxon>Campylobacterota</taxon>
        <taxon>Epsilonproteobacteria</taxon>
        <taxon>Campylobacterales</taxon>
        <taxon>Campylobacteraceae</taxon>
        <taxon>Campylobacter</taxon>
    </lineage>
</organism>
<keyword evidence="1" id="KW-1133">Transmembrane helix</keyword>
<accession>A0A1S6U887</accession>
<feature type="transmembrane region" description="Helical" evidence="1">
    <location>
        <begin position="37"/>
        <end position="56"/>
    </location>
</feature>
<evidence type="ECO:0000313" key="3">
    <source>
        <dbReference type="Proteomes" id="UP000190868"/>
    </source>
</evidence>
<dbReference type="RefSeq" id="WP_078422807.1">
    <property type="nucleotide sequence ID" value="NZ_CP017018.1"/>
</dbReference>
<protein>
    <submittedName>
        <fullName evidence="2">Uncharacterized protein</fullName>
    </submittedName>
</protein>
<proteinExistence type="predicted"/>
<dbReference type="Proteomes" id="UP000190868">
    <property type="component" value="Chromosome"/>
</dbReference>
<name>A0A1S6U887_9BACT</name>
<evidence type="ECO:0000256" key="1">
    <source>
        <dbReference type="SAM" id="Phobius"/>
    </source>
</evidence>
<keyword evidence="1" id="KW-0472">Membrane</keyword>
<sequence>MKKAFILLAGAIAVFALSIFSYTFYEWLFYNKDIAMTAWALTIGVFNGFFSPARLLSIFRF</sequence>